<proteinExistence type="predicted"/>
<dbReference type="Proteomes" id="UP001500929">
    <property type="component" value="Unassembled WGS sequence"/>
</dbReference>
<protein>
    <submittedName>
        <fullName evidence="1">Uncharacterized protein</fullName>
    </submittedName>
</protein>
<dbReference type="RefSeq" id="WP_259478877.1">
    <property type="nucleotide sequence ID" value="NZ_BAAAQY010000003.1"/>
</dbReference>
<dbReference type="EMBL" id="BAAAQY010000003">
    <property type="protein sequence ID" value="GAA2230278.1"/>
    <property type="molecule type" value="Genomic_DNA"/>
</dbReference>
<evidence type="ECO:0000313" key="1">
    <source>
        <dbReference type="EMBL" id="GAA2230278.1"/>
    </source>
</evidence>
<evidence type="ECO:0000313" key="2">
    <source>
        <dbReference type="Proteomes" id="UP001500929"/>
    </source>
</evidence>
<accession>A0ABN3DGC5</accession>
<name>A0ABN3DGC5_9MICO</name>
<gene>
    <name evidence="1" type="ORF">GCM10009851_13800</name>
</gene>
<keyword evidence="2" id="KW-1185">Reference proteome</keyword>
<reference evidence="1 2" key="1">
    <citation type="journal article" date="2019" name="Int. J. Syst. Evol. Microbiol.">
        <title>The Global Catalogue of Microorganisms (GCM) 10K type strain sequencing project: providing services to taxonomists for standard genome sequencing and annotation.</title>
        <authorList>
            <consortium name="The Broad Institute Genomics Platform"/>
            <consortium name="The Broad Institute Genome Sequencing Center for Infectious Disease"/>
            <person name="Wu L."/>
            <person name="Ma J."/>
        </authorList>
    </citation>
    <scope>NUCLEOTIDE SEQUENCE [LARGE SCALE GENOMIC DNA]</scope>
    <source>
        <strain evidence="1 2">JCM 16117</strain>
    </source>
</reference>
<organism evidence="1 2">
    <name type="scientific">Herbiconiux moechotypicola</name>
    <dbReference type="NCBI Taxonomy" id="637393"/>
    <lineage>
        <taxon>Bacteria</taxon>
        <taxon>Bacillati</taxon>
        <taxon>Actinomycetota</taxon>
        <taxon>Actinomycetes</taxon>
        <taxon>Micrococcales</taxon>
        <taxon>Microbacteriaceae</taxon>
        <taxon>Herbiconiux</taxon>
    </lineage>
</organism>
<sequence length="345" mass="37927">MNGQEYPSASTWATRLNGFDTGSTTFQLGASKLTRADWHELIDPWRRTVEVCWDDQIVYSGLMMGTTYDRSAATLTVASAEVRTILARRMLFPIGGYATGTKNFTSRTLRGLIFEILQLATQGDPSVVWRLPFSFDGLSAEIGPEARTYFAYLFENAEKLITDLQDADGGPDVHFQARWASDLRREWLVRLGSPKLSGPARSFTTVGRAPTALNVQETLDGTQMVTGIFLAGAGSEEDMLHGEAATVAAPGGYPSLDVVRQAKKLTDQSQLNVRAAAERDAFRLPTKQLSFDVLARDFLPDGVPGSPVALWDEGDFWLPDGQNYQRCIGMRGDLSERITLDTQAA</sequence>
<comment type="caution">
    <text evidence="1">The sequence shown here is derived from an EMBL/GenBank/DDBJ whole genome shotgun (WGS) entry which is preliminary data.</text>
</comment>